<dbReference type="STRING" id="1121338.CLTEP_21910"/>
<keyword evidence="7 10" id="KW-0546">Nucleotide metabolism</keyword>
<dbReference type="GO" id="GO:0009117">
    <property type="term" value="P:nucleotide metabolic process"/>
    <property type="evidence" value="ECO:0007669"/>
    <property type="project" value="UniProtKB-KW"/>
</dbReference>
<comment type="function">
    <text evidence="10">Pyrophosphatase that catalyzes the hydrolysis of nucleoside triphosphates to their monophosphate derivatives, with a high preference for the non-canonical purine nucleotides XTP (xanthosine triphosphate), dITP (deoxyinosine triphosphate) and ITP. Seems to function as a house-cleaning enzyme that removes non-canonical purine nucleotides from the nucleotide pool, thus preventing their incorporation into DNA/RNA and avoiding chromosomal lesions.</text>
</comment>
<accession>A0A151AZ57</accession>
<evidence type="ECO:0000256" key="1">
    <source>
        <dbReference type="ARBA" id="ARBA00008023"/>
    </source>
</evidence>
<evidence type="ECO:0000256" key="6">
    <source>
        <dbReference type="ARBA" id="ARBA00022842"/>
    </source>
</evidence>
<gene>
    <name evidence="12" type="primary">rdgB</name>
    <name evidence="12" type="ORF">CLTEP_21910</name>
</gene>
<organism evidence="12 13">
    <name type="scientific">Clostridium tepidiprofundi DSM 19306</name>
    <dbReference type="NCBI Taxonomy" id="1121338"/>
    <lineage>
        <taxon>Bacteria</taxon>
        <taxon>Bacillati</taxon>
        <taxon>Bacillota</taxon>
        <taxon>Clostridia</taxon>
        <taxon>Eubacteriales</taxon>
        <taxon>Clostridiaceae</taxon>
        <taxon>Clostridium</taxon>
    </lineage>
</organism>
<dbReference type="FunFam" id="3.90.950.10:FF:000001">
    <property type="entry name" value="dITP/XTP pyrophosphatase"/>
    <property type="match status" value="1"/>
</dbReference>
<dbReference type="NCBIfam" id="TIGR00042">
    <property type="entry name" value="RdgB/HAM1 family non-canonical purine NTP pyrophosphatase"/>
    <property type="match status" value="1"/>
</dbReference>
<evidence type="ECO:0000313" key="13">
    <source>
        <dbReference type="Proteomes" id="UP000075531"/>
    </source>
</evidence>
<dbReference type="PATRIC" id="fig|1121338.3.peg.2286"/>
<comment type="cofactor">
    <cofactor evidence="10">
        <name>Mg(2+)</name>
        <dbReference type="ChEBI" id="CHEBI:18420"/>
    </cofactor>
    <text evidence="10">Binds 1 Mg(2+) ion per subunit.</text>
</comment>
<dbReference type="InterPro" id="IPR029001">
    <property type="entry name" value="ITPase-like_fam"/>
</dbReference>
<comment type="catalytic activity">
    <reaction evidence="9 10">
        <text>XTP + H2O = XMP + diphosphate + H(+)</text>
        <dbReference type="Rhea" id="RHEA:28610"/>
        <dbReference type="ChEBI" id="CHEBI:15377"/>
        <dbReference type="ChEBI" id="CHEBI:15378"/>
        <dbReference type="ChEBI" id="CHEBI:33019"/>
        <dbReference type="ChEBI" id="CHEBI:57464"/>
        <dbReference type="ChEBI" id="CHEBI:61314"/>
        <dbReference type="EC" id="3.6.1.66"/>
    </reaction>
</comment>
<evidence type="ECO:0000256" key="4">
    <source>
        <dbReference type="ARBA" id="ARBA00022741"/>
    </source>
</evidence>
<evidence type="ECO:0000256" key="9">
    <source>
        <dbReference type="ARBA" id="ARBA00052017"/>
    </source>
</evidence>
<feature type="binding site" evidence="10">
    <location>
        <begin position="154"/>
        <end position="157"/>
    </location>
    <ligand>
        <name>substrate</name>
    </ligand>
</feature>
<dbReference type="EC" id="3.6.1.66" evidence="10"/>
<feature type="binding site" evidence="10">
    <location>
        <begin position="8"/>
        <end position="13"/>
    </location>
    <ligand>
        <name>substrate</name>
    </ligand>
</feature>
<dbReference type="AlphaFoldDB" id="A0A151AZ57"/>
<name>A0A151AZ57_9CLOT</name>
<evidence type="ECO:0000256" key="10">
    <source>
        <dbReference type="HAMAP-Rule" id="MF_01405"/>
    </source>
</evidence>
<dbReference type="NCBIfam" id="NF011397">
    <property type="entry name" value="PRK14822.1"/>
    <property type="match status" value="1"/>
</dbReference>
<evidence type="ECO:0000256" key="5">
    <source>
        <dbReference type="ARBA" id="ARBA00022801"/>
    </source>
</evidence>
<dbReference type="PANTHER" id="PTHR11067:SF9">
    <property type="entry name" value="INOSINE TRIPHOSPHATE PYROPHOSPHATASE"/>
    <property type="match status" value="1"/>
</dbReference>
<dbReference type="PANTHER" id="PTHR11067">
    <property type="entry name" value="INOSINE TRIPHOSPHATE PYROPHOSPHATASE/HAM1 PROTEIN"/>
    <property type="match status" value="1"/>
</dbReference>
<feature type="binding site" evidence="10">
    <location>
        <begin position="182"/>
        <end position="183"/>
    </location>
    <ligand>
        <name>substrate</name>
    </ligand>
</feature>
<protein>
    <recommendedName>
        <fullName evidence="10">dITP/XTP pyrophosphatase</fullName>
        <ecNumber evidence="10">3.6.1.66</ecNumber>
    </recommendedName>
    <alternativeName>
        <fullName evidence="10">Non-canonical purine NTP pyrophosphatase</fullName>
    </alternativeName>
    <alternativeName>
        <fullName evidence="10">Non-standard purine NTP pyrophosphatase</fullName>
    </alternativeName>
    <alternativeName>
        <fullName evidence="10">Nucleoside-triphosphate diphosphatase</fullName>
    </alternativeName>
    <alternativeName>
        <fullName evidence="10">Nucleoside-triphosphate pyrophosphatase</fullName>
        <shortName evidence="10">NTPase</shortName>
    </alternativeName>
</protein>
<sequence>MKKLIVASNNEHKIKEIREILKDFNMEILSLKDVGIDIDIEENGTTFMENAAIKANTIFNIMSDYMVMADDTGLMVDALNGAPGVYSARFAGEHANFKKNNEKLLNLLRDVPFEKRTAKFVCAIVLIVDKDTVINVEGESKGYITDKYVGDSGFGYDPLFYVPEFDKTFAQMTSEQKNSISHRGNALQKLVEEMNKLKLI</sequence>
<comment type="catalytic activity">
    <reaction evidence="8 10">
        <text>dITP + H2O = dIMP + diphosphate + H(+)</text>
        <dbReference type="Rhea" id="RHEA:28342"/>
        <dbReference type="ChEBI" id="CHEBI:15377"/>
        <dbReference type="ChEBI" id="CHEBI:15378"/>
        <dbReference type="ChEBI" id="CHEBI:33019"/>
        <dbReference type="ChEBI" id="CHEBI:61194"/>
        <dbReference type="ChEBI" id="CHEBI:61382"/>
        <dbReference type="EC" id="3.6.1.66"/>
    </reaction>
</comment>
<dbReference type="InterPro" id="IPR002637">
    <property type="entry name" value="RdgB/HAM1"/>
</dbReference>
<feature type="binding site" evidence="10">
    <location>
        <position position="177"/>
    </location>
    <ligand>
        <name>substrate</name>
    </ligand>
</feature>
<comment type="catalytic activity">
    <reaction evidence="10">
        <text>ITP + H2O = IMP + diphosphate + H(+)</text>
        <dbReference type="Rhea" id="RHEA:29399"/>
        <dbReference type="ChEBI" id="CHEBI:15377"/>
        <dbReference type="ChEBI" id="CHEBI:15378"/>
        <dbReference type="ChEBI" id="CHEBI:33019"/>
        <dbReference type="ChEBI" id="CHEBI:58053"/>
        <dbReference type="ChEBI" id="CHEBI:61402"/>
        <dbReference type="EC" id="3.6.1.66"/>
    </reaction>
</comment>
<evidence type="ECO:0000256" key="7">
    <source>
        <dbReference type="ARBA" id="ARBA00023080"/>
    </source>
</evidence>
<keyword evidence="6 10" id="KW-0460">Magnesium</keyword>
<dbReference type="InterPro" id="IPR020922">
    <property type="entry name" value="dITP/XTP_pyrophosphatase"/>
</dbReference>
<dbReference type="GO" id="GO:0046872">
    <property type="term" value="F:metal ion binding"/>
    <property type="evidence" value="ECO:0007669"/>
    <property type="project" value="UniProtKB-KW"/>
</dbReference>
<evidence type="ECO:0000313" key="12">
    <source>
        <dbReference type="EMBL" id="KYH32850.1"/>
    </source>
</evidence>
<dbReference type="GO" id="GO:0005829">
    <property type="term" value="C:cytosol"/>
    <property type="evidence" value="ECO:0007669"/>
    <property type="project" value="TreeGrafter"/>
</dbReference>
<dbReference type="GO" id="GO:0017111">
    <property type="term" value="F:ribonucleoside triphosphate phosphatase activity"/>
    <property type="evidence" value="ECO:0007669"/>
    <property type="project" value="InterPro"/>
</dbReference>
<dbReference type="GO" id="GO:0036222">
    <property type="term" value="F:XTP diphosphatase activity"/>
    <property type="evidence" value="ECO:0007669"/>
    <property type="project" value="UniProtKB-UniRule"/>
</dbReference>
<keyword evidence="13" id="KW-1185">Reference proteome</keyword>
<keyword evidence="5 10" id="KW-0378">Hydrolase</keyword>
<comment type="caution">
    <text evidence="12">The sequence shown here is derived from an EMBL/GenBank/DDBJ whole genome shotgun (WGS) entry which is preliminary data.</text>
</comment>
<dbReference type="GO" id="GO:0009146">
    <property type="term" value="P:purine nucleoside triphosphate catabolic process"/>
    <property type="evidence" value="ECO:0007669"/>
    <property type="project" value="UniProtKB-UniRule"/>
</dbReference>
<feature type="binding site" evidence="10">
    <location>
        <position position="72"/>
    </location>
    <ligand>
        <name>substrate</name>
    </ligand>
</feature>
<dbReference type="Gene3D" id="3.90.950.10">
    <property type="match status" value="1"/>
</dbReference>
<dbReference type="Proteomes" id="UP000075531">
    <property type="component" value="Unassembled WGS sequence"/>
</dbReference>
<evidence type="ECO:0000256" key="11">
    <source>
        <dbReference type="RuleBase" id="RU003781"/>
    </source>
</evidence>
<comment type="similarity">
    <text evidence="1 10 11">Belongs to the HAM1 NTPase family.</text>
</comment>
<dbReference type="EMBL" id="LTBA01000036">
    <property type="protein sequence ID" value="KYH32850.1"/>
    <property type="molecule type" value="Genomic_DNA"/>
</dbReference>
<feature type="binding site" evidence="10">
    <location>
        <position position="41"/>
    </location>
    <ligand>
        <name>Mg(2+)</name>
        <dbReference type="ChEBI" id="CHEBI:18420"/>
    </ligand>
</feature>
<evidence type="ECO:0000256" key="3">
    <source>
        <dbReference type="ARBA" id="ARBA00022723"/>
    </source>
</evidence>
<dbReference type="OrthoDB" id="9807456at2"/>
<dbReference type="GO" id="GO:0000166">
    <property type="term" value="F:nucleotide binding"/>
    <property type="evidence" value="ECO:0007669"/>
    <property type="project" value="UniProtKB-KW"/>
</dbReference>
<reference evidence="12 13" key="1">
    <citation type="submission" date="2016-02" db="EMBL/GenBank/DDBJ databases">
        <title>Genome sequence of Clostridium tepidiprofundi DSM 19306.</title>
        <authorList>
            <person name="Poehlein A."/>
            <person name="Daniel R."/>
        </authorList>
    </citation>
    <scope>NUCLEOTIDE SEQUENCE [LARGE SCALE GENOMIC DNA]</scope>
    <source>
        <strain evidence="12 13">DSM 19306</strain>
    </source>
</reference>
<evidence type="ECO:0000256" key="2">
    <source>
        <dbReference type="ARBA" id="ARBA00011738"/>
    </source>
</evidence>
<dbReference type="RefSeq" id="WP_066826654.1">
    <property type="nucleotide sequence ID" value="NZ_LTBA01000036.1"/>
</dbReference>
<keyword evidence="4 10" id="KW-0547">Nucleotide-binding</keyword>
<proteinExistence type="inferred from homology"/>
<feature type="binding site" evidence="10">
    <location>
        <position position="71"/>
    </location>
    <ligand>
        <name>Mg(2+)</name>
        <dbReference type="ChEBI" id="CHEBI:18420"/>
    </ligand>
</feature>
<keyword evidence="3 10" id="KW-0479">Metal-binding</keyword>
<dbReference type="Pfam" id="PF01725">
    <property type="entry name" value="Ham1p_like"/>
    <property type="match status" value="1"/>
</dbReference>
<dbReference type="SUPFAM" id="SSF52972">
    <property type="entry name" value="ITPase-like"/>
    <property type="match status" value="1"/>
</dbReference>
<dbReference type="GO" id="GO:0035870">
    <property type="term" value="F:dITP diphosphatase activity"/>
    <property type="evidence" value="ECO:0007669"/>
    <property type="project" value="UniProtKB-UniRule"/>
</dbReference>
<feature type="active site" description="Proton acceptor" evidence="10">
    <location>
        <position position="71"/>
    </location>
</feature>
<comment type="subunit">
    <text evidence="2 10">Homodimer.</text>
</comment>
<evidence type="ECO:0000256" key="8">
    <source>
        <dbReference type="ARBA" id="ARBA00051875"/>
    </source>
</evidence>
<dbReference type="GO" id="GO:0036220">
    <property type="term" value="F:ITP diphosphatase activity"/>
    <property type="evidence" value="ECO:0007669"/>
    <property type="project" value="UniProtKB-UniRule"/>
</dbReference>
<dbReference type="CDD" id="cd00515">
    <property type="entry name" value="HAM1"/>
    <property type="match status" value="1"/>
</dbReference>
<dbReference type="HAMAP" id="MF_01405">
    <property type="entry name" value="Non_canon_purine_NTPase"/>
    <property type="match status" value="1"/>
</dbReference>